<reference evidence="2" key="2">
    <citation type="submission" date="2019-10" db="EMBL/GenBank/DDBJ databases">
        <title>A de novo genome assembly of a pear dwarfing rootstock.</title>
        <authorList>
            <person name="Wang F."/>
            <person name="Wang J."/>
            <person name="Li S."/>
            <person name="Zhang Y."/>
            <person name="Fang M."/>
            <person name="Ma L."/>
            <person name="Zhao Y."/>
            <person name="Jiang S."/>
        </authorList>
    </citation>
    <scope>NUCLEOTIDE SEQUENCE [LARGE SCALE GENOMIC DNA]</scope>
</reference>
<name>A0A5N5GIQ6_9ROSA</name>
<comment type="caution">
    <text evidence="1">The sequence shown here is derived from an EMBL/GenBank/DDBJ whole genome shotgun (WGS) entry which is preliminary data.</text>
</comment>
<organism evidence="1 2">
    <name type="scientific">Pyrus ussuriensis x Pyrus communis</name>
    <dbReference type="NCBI Taxonomy" id="2448454"/>
    <lineage>
        <taxon>Eukaryota</taxon>
        <taxon>Viridiplantae</taxon>
        <taxon>Streptophyta</taxon>
        <taxon>Embryophyta</taxon>
        <taxon>Tracheophyta</taxon>
        <taxon>Spermatophyta</taxon>
        <taxon>Magnoliopsida</taxon>
        <taxon>eudicotyledons</taxon>
        <taxon>Gunneridae</taxon>
        <taxon>Pentapetalae</taxon>
        <taxon>rosids</taxon>
        <taxon>fabids</taxon>
        <taxon>Rosales</taxon>
        <taxon>Rosaceae</taxon>
        <taxon>Amygdaloideae</taxon>
        <taxon>Maleae</taxon>
        <taxon>Pyrus</taxon>
    </lineage>
</organism>
<dbReference type="EMBL" id="SMOL01000402">
    <property type="protein sequence ID" value="KAB2615248.1"/>
    <property type="molecule type" value="Genomic_DNA"/>
</dbReference>
<sequence length="72" mass="8346">MKEAHEKEMEKYINEATLEEMKTSNYKADLIKVQDELEQELKVKVESNGYYLQNGMLRKCTCWPAVIGGETS</sequence>
<dbReference type="Proteomes" id="UP000327157">
    <property type="component" value="Chromosome 3"/>
</dbReference>
<evidence type="ECO:0000313" key="1">
    <source>
        <dbReference type="EMBL" id="KAB2615248.1"/>
    </source>
</evidence>
<keyword evidence="2" id="KW-1185">Reference proteome</keyword>
<reference evidence="1 2" key="1">
    <citation type="submission" date="2019-09" db="EMBL/GenBank/DDBJ databases">
        <authorList>
            <person name="Ou C."/>
        </authorList>
    </citation>
    <scope>NUCLEOTIDE SEQUENCE [LARGE SCALE GENOMIC DNA]</scope>
    <source>
        <strain evidence="1">S2</strain>
        <tissue evidence="1">Leaf</tissue>
    </source>
</reference>
<evidence type="ECO:0000313" key="2">
    <source>
        <dbReference type="Proteomes" id="UP000327157"/>
    </source>
</evidence>
<proteinExistence type="predicted"/>
<protein>
    <submittedName>
        <fullName evidence="1">Uncharacterized protein</fullName>
    </submittedName>
</protein>
<reference evidence="1 2" key="3">
    <citation type="submission" date="2019-11" db="EMBL/GenBank/DDBJ databases">
        <title>A de novo genome assembly of a pear dwarfing rootstock.</title>
        <authorList>
            <person name="Wang F."/>
            <person name="Wang J."/>
            <person name="Li S."/>
            <person name="Zhang Y."/>
            <person name="Fang M."/>
            <person name="Ma L."/>
            <person name="Zhao Y."/>
            <person name="Jiang S."/>
        </authorList>
    </citation>
    <scope>NUCLEOTIDE SEQUENCE [LARGE SCALE GENOMIC DNA]</scope>
    <source>
        <strain evidence="1">S2</strain>
        <tissue evidence="1">Leaf</tissue>
    </source>
</reference>
<dbReference type="AlphaFoldDB" id="A0A5N5GIQ6"/>
<gene>
    <name evidence="1" type="ORF">D8674_021836</name>
</gene>
<accession>A0A5N5GIQ6</accession>